<dbReference type="AlphaFoldDB" id="A0A6J7IVC8"/>
<reference evidence="2" key="1">
    <citation type="submission" date="2020-05" db="EMBL/GenBank/DDBJ databases">
        <authorList>
            <person name="Chiriac C."/>
            <person name="Salcher M."/>
            <person name="Ghai R."/>
            <person name="Kavagutti S V."/>
        </authorList>
    </citation>
    <scope>NUCLEOTIDE SEQUENCE</scope>
</reference>
<proteinExistence type="predicted"/>
<keyword evidence="1" id="KW-0472">Membrane</keyword>
<evidence type="ECO:0000313" key="2">
    <source>
        <dbReference type="EMBL" id="CAB4934661.1"/>
    </source>
</evidence>
<name>A0A6J7IVC8_9ZZZZ</name>
<keyword evidence="1" id="KW-0812">Transmembrane</keyword>
<keyword evidence="1" id="KW-1133">Transmembrane helix</keyword>
<sequence>MQLSYRKRVLLMLALLVLFMAGLAISNTVNEVLGLAVCAVAVGLTALIVFGLNRGR</sequence>
<evidence type="ECO:0000256" key="1">
    <source>
        <dbReference type="SAM" id="Phobius"/>
    </source>
</evidence>
<dbReference type="EMBL" id="CAFBMR010000184">
    <property type="protein sequence ID" value="CAB4934661.1"/>
    <property type="molecule type" value="Genomic_DNA"/>
</dbReference>
<accession>A0A6J7IVC8</accession>
<feature type="transmembrane region" description="Helical" evidence="1">
    <location>
        <begin position="34"/>
        <end position="52"/>
    </location>
</feature>
<protein>
    <submittedName>
        <fullName evidence="2">Unannotated protein</fullName>
    </submittedName>
</protein>
<gene>
    <name evidence="2" type="ORF">UFOPK3610_02132</name>
</gene>
<organism evidence="2">
    <name type="scientific">freshwater metagenome</name>
    <dbReference type="NCBI Taxonomy" id="449393"/>
    <lineage>
        <taxon>unclassified sequences</taxon>
        <taxon>metagenomes</taxon>
        <taxon>ecological metagenomes</taxon>
    </lineage>
</organism>